<reference evidence="10 11" key="1">
    <citation type="journal article" date="2010" name="Nature">
        <title>The Ectocarpus genome and the independent evolution of multicellularity in brown algae.</title>
        <authorList>
            <person name="Cock J.M."/>
            <person name="Sterck L."/>
            <person name="Rouze P."/>
            <person name="Scornet D."/>
            <person name="Allen A.E."/>
            <person name="Amoutzias G."/>
            <person name="Anthouard V."/>
            <person name="Artiguenave F."/>
            <person name="Aury J.M."/>
            <person name="Badger J.H."/>
            <person name="Beszteri B."/>
            <person name="Billiau K."/>
            <person name="Bonnet E."/>
            <person name="Bothwell J.H."/>
            <person name="Bowler C."/>
            <person name="Boyen C."/>
            <person name="Brownlee C."/>
            <person name="Carrano C.J."/>
            <person name="Charrier B."/>
            <person name="Cho G.Y."/>
            <person name="Coelho S.M."/>
            <person name="Collen J."/>
            <person name="Corre E."/>
            <person name="Da Silva C."/>
            <person name="Delage L."/>
            <person name="Delaroque N."/>
            <person name="Dittami S.M."/>
            <person name="Doulbeau S."/>
            <person name="Elias M."/>
            <person name="Farnham G."/>
            <person name="Gachon C.M."/>
            <person name="Gschloessl B."/>
            <person name="Heesch S."/>
            <person name="Jabbari K."/>
            <person name="Jubin C."/>
            <person name="Kawai H."/>
            <person name="Kimura K."/>
            <person name="Kloareg B."/>
            <person name="Kupper F.C."/>
            <person name="Lang D."/>
            <person name="Le Bail A."/>
            <person name="Leblanc C."/>
            <person name="Lerouge P."/>
            <person name="Lohr M."/>
            <person name="Lopez P.J."/>
            <person name="Martens C."/>
            <person name="Maumus F."/>
            <person name="Michel G."/>
            <person name="Miranda-Saavedra D."/>
            <person name="Morales J."/>
            <person name="Moreau H."/>
            <person name="Motomura T."/>
            <person name="Nagasato C."/>
            <person name="Napoli C.A."/>
            <person name="Nelson D.R."/>
            <person name="Nyvall-Collen P."/>
            <person name="Peters A.F."/>
            <person name="Pommier C."/>
            <person name="Potin P."/>
            <person name="Poulain J."/>
            <person name="Quesneville H."/>
            <person name="Read B."/>
            <person name="Rensing S.A."/>
            <person name="Ritter A."/>
            <person name="Rousvoal S."/>
            <person name="Samanta M."/>
            <person name="Samson G."/>
            <person name="Schroeder D.C."/>
            <person name="Segurens B."/>
            <person name="Strittmatter M."/>
            <person name="Tonon T."/>
            <person name="Tregear J.W."/>
            <person name="Valentin K."/>
            <person name="von Dassow P."/>
            <person name="Yamagishi T."/>
            <person name="Van de Peer Y."/>
            <person name="Wincker P."/>
        </authorList>
    </citation>
    <scope>NUCLEOTIDE SEQUENCE [LARGE SCALE GENOMIC DNA]</scope>
    <source>
        <strain evidence="11">Ec32 / CCAP1310/4</strain>
    </source>
</reference>
<dbReference type="GO" id="GO:0061630">
    <property type="term" value="F:ubiquitin protein ligase activity"/>
    <property type="evidence" value="ECO:0007669"/>
    <property type="project" value="InterPro"/>
</dbReference>
<dbReference type="OMA" id="ANHETAR"/>
<dbReference type="InterPro" id="IPR006595">
    <property type="entry name" value="CTLH_C"/>
</dbReference>
<dbReference type="Proteomes" id="UP000002630">
    <property type="component" value="Linkage Group LG25"/>
</dbReference>
<feature type="domain" description="RING-Gid-type" evidence="9">
    <location>
        <begin position="341"/>
        <end position="414"/>
    </location>
</feature>
<dbReference type="PROSITE" id="PS51867">
    <property type="entry name" value="ZF_RING_GID"/>
    <property type="match status" value="1"/>
</dbReference>
<evidence type="ECO:0000256" key="7">
    <source>
        <dbReference type="SAM" id="MobiDB-lite"/>
    </source>
</evidence>
<proteinExistence type="predicted"/>
<dbReference type="InterPro" id="IPR045098">
    <property type="entry name" value="Fyv10_fam"/>
</dbReference>
<feature type="compositionally biased region" description="Pro residues" evidence="7">
    <location>
        <begin position="112"/>
        <end position="123"/>
    </location>
</feature>
<evidence type="ECO:0000256" key="4">
    <source>
        <dbReference type="ARBA" id="ARBA00022771"/>
    </source>
</evidence>
<dbReference type="SMART" id="SM00667">
    <property type="entry name" value="LisH"/>
    <property type="match status" value="1"/>
</dbReference>
<evidence type="ECO:0000256" key="5">
    <source>
        <dbReference type="ARBA" id="ARBA00022833"/>
    </source>
</evidence>
<dbReference type="InParanoid" id="D8LIA7"/>
<dbReference type="GO" id="GO:0005737">
    <property type="term" value="C:cytoplasm"/>
    <property type="evidence" value="ECO:0007669"/>
    <property type="project" value="UniProtKB-SubCell"/>
</dbReference>
<dbReference type="Pfam" id="PF10607">
    <property type="entry name" value="CTLH"/>
    <property type="match status" value="1"/>
</dbReference>
<keyword evidence="2" id="KW-0963">Cytoplasm</keyword>
<feature type="domain" description="CTLH" evidence="8">
    <location>
        <begin position="187"/>
        <end position="243"/>
    </location>
</feature>
<dbReference type="EMBL" id="FN648388">
    <property type="protein sequence ID" value="CBN79410.1"/>
    <property type="molecule type" value="Genomic_DNA"/>
</dbReference>
<feature type="region of interest" description="Disordered" evidence="7">
    <location>
        <begin position="42"/>
        <end position="72"/>
    </location>
</feature>
<evidence type="ECO:0000259" key="8">
    <source>
        <dbReference type="PROSITE" id="PS50897"/>
    </source>
</evidence>
<evidence type="ECO:0000313" key="10">
    <source>
        <dbReference type="EMBL" id="CBN79410.1"/>
    </source>
</evidence>
<keyword evidence="3" id="KW-0479">Metal-binding</keyword>
<comment type="subcellular location">
    <subcellularLocation>
        <location evidence="1">Cytoplasm</location>
    </subcellularLocation>
</comment>
<dbReference type="OrthoDB" id="1933455at2759"/>
<dbReference type="PANTHER" id="PTHR12170:SF2">
    <property type="entry name" value="E3 UBIQUITIN-PROTEIN TRANSFERASE MAEA"/>
    <property type="match status" value="1"/>
</dbReference>
<dbReference type="GO" id="GO:0005634">
    <property type="term" value="C:nucleus"/>
    <property type="evidence" value="ECO:0007669"/>
    <property type="project" value="TreeGrafter"/>
</dbReference>
<dbReference type="InterPro" id="IPR044063">
    <property type="entry name" value="ZF_RING_GID"/>
</dbReference>
<dbReference type="PANTHER" id="PTHR12170">
    <property type="entry name" value="MACROPHAGE ERYTHROBLAST ATTACHER-RELATED"/>
    <property type="match status" value="1"/>
</dbReference>
<dbReference type="eggNOG" id="KOG0396">
    <property type="taxonomic scope" value="Eukaryota"/>
</dbReference>
<protein>
    <submittedName>
        <fullName evidence="10">Lissencephaly type-1-like homology (LisH) motif-containing protein</fullName>
    </submittedName>
</protein>
<dbReference type="PROSITE" id="PS50896">
    <property type="entry name" value="LISH"/>
    <property type="match status" value="1"/>
</dbReference>
<evidence type="ECO:0000256" key="3">
    <source>
        <dbReference type="ARBA" id="ARBA00022723"/>
    </source>
</evidence>
<sequence>METEGPFIKVPIECVSQVFRKTRKTVTSELTAIIKEISSLEAAGAAAGDTDGDDTRRGETADSGGEGEGDASAKLGELMDRLTNLKATAQEAGREEKKHLTGLRKRLDLLAQPPPPPPPPPPHLTGSSAVASTAAAASSFAVTESPGGKTRLDRFIVEYLLREGHSEAARELSEEAGIQDFVTIELFERAKEVEAAIRAKDLGPALRWCEDNSSRLRKLESKLEFRVRERAFLEMVRANKKEEAVQYARDYLQPHAANHQAEVQRDMGTLVFPNPQESTVPEWVALFHDDRWAELASEFLIEMQGVFGLTQPSMLEIVVQSGVSVVKTPQCSQDSFRLSHCPTCSSEGRALAEGLPCAHHGQSFLICRQSGDPIGDDNPPLVLPNGRVYGSRAIRALARPAAGTTGAGAGDAAAAAGSGIVGFDGTVGGTVGASVVTCPSTGQTFRFDQLRSVYII</sequence>
<dbReference type="SMART" id="SM00668">
    <property type="entry name" value="CTLH"/>
    <property type="match status" value="1"/>
</dbReference>
<dbReference type="InterPro" id="IPR006594">
    <property type="entry name" value="LisH"/>
</dbReference>
<organism evidence="10 11">
    <name type="scientific">Ectocarpus siliculosus</name>
    <name type="common">Brown alga</name>
    <name type="synonym">Conferva siliculosa</name>
    <dbReference type="NCBI Taxonomy" id="2880"/>
    <lineage>
        <taxon>Eukaryota</taxon>
        <taxon>Sar</taxon>
        <taxon>Stramenopiles</taxon>
        <taxon>Ochrophyta</taxon>
        <taxon>PX clade</taxon>
        <taxon>Phaeophyceae</taxon>
        <taxon>Ectocarpales</taxon>
        <taxon>Ectocarpaceae</taxon>
        <taxon>Ectocarpus</taxon>
    </lineage>
</organism>
<dbReference type="SMART" id="SM00757">
    <property type="entry name" value="CRA"/>
    <property type="match status" value="1"/>
</dbReference>
<evidence type="ECO:0000259" key="9">
    <source>
        <dbReference type="PROSITE" id="PS51867"/>
    </source>
</evidence>
<dbReference type="STRING" id="2880.D8LIA7"/>
<keyword evidence="4 6" id="KW-0863">Zinc-finger</keyword>
<feature type="zinc finger region" description="RING-Gid-type" evidence="6">
    <location>
        <begin position="341"/>
        <end position="414"/>
    </location>
</feature>
<dbReference type="GO" id="GO:0043161">
    <property type="term" value="P:proteasome-mediated ubiquitin-dependent protein catabolic process"/>
    <property type="evidence" value="ECO:0007669"/>
    <property type="project" value="InterPro"/>
</dbReference>
<evidence type="ECO:0000313" key="11">
    <source>
        <dbReference type="Proteomes" id="UP000002630"/>
    </source>
</evidence>
<keyword evidence="5" id="KW-0862">Zinc</keyword>
<evidence type="ECO:0000256" key="6">
    <source>
        <dbReference type="PROSITE-ProRule" id="PRU01215"/>
    </source>
</evidence>
<dbReference type="CDD" id="cd16659">
    <property type="entry name" value="RING-Ubox_Emp"/>
    <property type="match status" value="1"/>
</dbReference>
<dbReference type="InterPro" id="IPR024964">
    <property type="entry name" value="CTLH/CRA"/>
</dbReference>
<dbReference type="EMBL" id="FN649750">
    <property type="protein sequence ID" value="CBN79410.1"/>
    <property type="molecule type" value="Genomic_DNA"/>
</dbReference>
<dbReference type="InterPro" id="IPR013144">
    <property type="entry name" value="CRA_dom"/>
</dbReference>
<dbReference type="AlphaFoldDB" id="D8LIA7"/>
<evidence type="ECO:0000256" key="1">
    <source>
        <dbReference type="ARBA" id="ARBA00004496"/>
    </source>
</evidence>
<feature type="region of interest" description="Disordered" evidence="7">
    <location>
        <begin position="108"/>
        <end position="131"/>
    </location>
</feature>
<dbReference type="PROSITE" id="PS50897">
    <property type="entry name" value="CTLH"/>
    <property type="match status" value="1"/>
</dbReference>
<name>D8LIA7_ECTSI</name>
<keyword evidence="11" id="KW-1185">Reference proteome</keyword>
<evidence type="ECO:0000256" key="2">
    <source>
        <dbReference type="ARBA" id="ARBA00022490"/>
    </source>
</evidence>
<dbReference type="GO" id="GO:0008270">
    <property type="term" value="F:zinc ion binding"/>
    <property type="evidence" value="ECO:0007669"/>
    <property type="project" value="UniProtKB-KW"/>
</dbReference>
<gene>
    <name evidence="10" type="ORF">Esi_0210_0008</name>
</gene>
<dbReference type="GO" id="GO:0034657">
    <property type="term" value="C:GID complex"/>
    <property type="evidence" value="ECO:0007669"/>
    <property type="project" value="TreeGrafter"/>
</dbReference>
<accession>D8LIA7</accession>